<evidence type="ECO:0000313" key="1">
    <source>
        <dbReference type="EMBL" id="NOG32871.1"/>
    </source>
</evidence>
<reference evidence="1 2" key="1">
    <citation type="submission" date="2020-05" db="EMBL/GenBank/DDBJ databases">
        <authorList>
            <person name="Ruan W."/>
            <person name="Jeon C.O."/>
            <person name="Chun B.H."/>
        </authorList>
    </citation>
    <scope>NUCLEOTIDE SEQUENCE [LARGE SCALE GENOMIC DNA]</scope>
    <source>
        <strain evidence="1 2">TBZ9</strain>
    </source>
</reference>
<sequence>MNKSKRVTVRLTEREHADLERIAQRERQATGFTVSVSDIMRAAVADYLKAKGEQDA</sequence>
<gene>
    <name evidence="1" type="ORF">HLB35_15865</name>
</gene>
<dbReference type="AlphaFoldDB" id="A0A7Y3TZ37"/>
<organism evidence="1 2">
    <name type="scientific">Vreelandella azerica</name>
    <dbReference type="NCBI Taxonomy" id="2732867"/>
    <lineage>
        <taxon>Bacteria</taxon>
        <taxon>Pseudomonadati</taxon>
        <taxon>Pseudomonadota</taxon>
        <taxon>Gammaproteobacteria</taxon>
        <taxon>Oceanospirillales</taxon>
        <taxon>Halomonadaceae</taxon>
        <taxon>Vreelandella</taxon>
    </lineage>
</organism>
<evidence type="ECO:0008006" key="3">
    <source>
        <dbReference type="Google" id="ProtNLM"/>
    </source>
</evidence>
<dbReference type="RefSeq" id="WP_171703328.1">
    <property type="nucleotide sequence ID" value="NZ_JABFHI010000013.1"/>
</dbReference>
<name>A0A7Y3TZ37_9GAMM</name>
<dbReference type="Proteomes" id="UP000588806">
    <property type="component" value="Unassembled WGS sequence"/>
</dbReference>
<reference evidence="1 2" key="2">
    <citation type="submission" date="2020-06" db="EMBL/GenBank/DDBJ databases">
        <title>Halomonas songnenensis sp. nov., a moderately halophilic bacterium isolated from saline and alkaline soils.</title>
        <authorList>
            <person name="Jiang J."/>
            <person name="Pan Y."/>
        </authorList>
    </citation>
    <scope>NUCLEOTIDE SEQUENCE [LARGE SCALE GENOMIC DNA]</scope>
    <source>
        <strain evidence="1 2">TBZ9</strain>
    </source>
</reference>
<evidence type="ECO:0000313" key="2">
    <source>
        <dbReference type="Proteomes" id="UP000588806"/>
    </source>
</evidence>
<proteinExistence type="predicted"/>
<accession>A0A7Y3TZ37</accession>
<keyword evidence="2" id="KW-1185">Reference proteome</keyword>
<dbReference type="EMBL" id="JABFHI010000013">
    <property type="protein sequence ID" value="NOG32871.1"/>
    <property type="molecule type" value="Genomic_DNA"/>
</dbReference>
<comment type="caution">
    <text evidence="1">The sequence shown here is derived from an EMBL/GenBank/DDBJ whole genome shotgun (WGS) entry which is preliminary data.</text>
</comment>
<protein>
    <recommendedName>
        <fullName evidence="3">Ribbon-helix-helix protein CopG domain-containing protein</fullName>
    </recommendedName>
</protein>